<feature type="non-terminal residue" evidence="3">
    <location>
        <position position="395"/>
    </location>
</feature>
<dbReference type="GO" id="GO:0022857">
    <property type="term" value="F:transmembrane transporter activity"/>
    <property type="evidence" value="ECO:0007669"/>
    <property type="project" value="InterPro"/>
</dbReference>
<dbReference type="Gene3D" id="1.20.1250.20">
    <property type="entry name" value="MFS general substrate transporter like domains"/>
    <property type="match status" value="2"/>
</dbReference>
<keyword evidence="1" id="KW-0472">Membrane</keyword>
<feature type="transmembrane region" description="Helical" evidence="1">
    <location>
        <begin position="374"/>
        <end position="393"/>
    </location>
</feature>
<gene>
    <name evidence="3" type="ORF">METZ01_LOCUS170902</name>
</gene>
<feature type="transmembrane region" description="Helical" evidence="1">
    <location>
        <begin position="60"/>
        <end position="78"/>
    </location>
</feature>
<feature type="transmembrane region" description="Helical" evidence="1">
    <location>
        <begin position="226"/>
        <end position="245"/>
    </location>
</feature>
<feature type="domain" description="Major facilitator superfamily (MFS) profile" evidence="2">
    <location>
        <begin position="18"/>
        <end position="395"/>
    </location>
</feature>
<dbReference type="Pfam" id="PF07690">
    <property type="entry name" value="MFS_1"/>
    <property type="match status" value="1"/>
</dbReference>
<name>A0A382BW66_9ZZZZ</name>
<dbReference type="EMBL" id="UINC01031655">
    <property type="protein sequence ID" value="SVB18048.1"/>
    <property type="molecule type" value="Genomic_DNA"/>
</dbReference>
<keyword evidence="1" id="KW-0812">Transmembrane</keyword>
<feature type="transmembrane region" description="Helical" evidence="1">
    <location>
        <begin position="265"/>
        <end position="285"/>
    </location>
</feature>
<feature type="transmembrane region" description="Helical" evidence="1">
    <location>
        <begin position="297"/>
        <end position="328"/>
    </location>
</feature>
<dbReference type="PROSITE" id="PS50850">
    <property type="entry name" value="MFS"/>
    <property type="match status" value="1"/>
</dbReference>
<feature type="transmembrane region" description="Helical" evidence="1">
    <location>
        <begin position="85"/>
        <end position="104"/>
    </location>
</feature>
<dbReference type="InterPro" id="IPR020846">
    <property type="entry name" value="MFS_dom"/>
</dbReference>
<evidence type="ECO:0000256" key="1">
    <source>
        <dbReference type="SAM" id="Phobius"/>
    </source>
</evidence>
<protein>
    <recommendedName>
        <fullName evidence="2">Major facilitator superfamily (MFS) profile domain-containing protein</fullName>
    </recommendedName>
</protein>
<feature type="transmembrane region" description="Helical" evidence="1">
    <location>
        <begin position="141"/>
        <end position="158"/>
    </location>
</feature>
<feature type="transmembrane region" description="Helical" evidence="1">
    <location>
        <begin position="178"/>
        <end position="198"/>
    </location>
</feature>
<feature type="transmembrane region" description="Helical" evidence="1">
    <location>
        <begin position="348"/>
        <end position="367"/>
    </location>
</feature>
<dbReference type="SUPFAM" id="SSF103473">
    <property type="entry name" value="MFS general substrate transporter"/>
    <property type="match status" value="1"/>
</dbReference>
<dbReference type="GO" id="GO:0005886">
    <property type="term" value="C:plasma membrane"/>
    <property type="evidence" value="ECO:0007669"/>
    <property type="project" value="TreeGrafter"/>
</dbReference>
<dbReference type="InterPro" id="IPR036259">
    <property type="entry name" value="MFS_trans_sf"/>
</dbReference>
<feature type="transmembrane region" description="Helical" evidence="1">
    <location>
        <begin position="110"/>
        <end position="129"/>
    </location>
</feature>
<evidence type="ECO:0000313" key="3">
    <source>
        <dbReference type="EMBL" id="SVB18048.1"/>
    </source>
</evidence>
<organism evidence="3">
    <name type="scientific">marine metagenome</name>
    <dbReference type="NCBI Taxonomy" id="408172"/>
    <lineage>
        <taxon>unclassified sequences</taxon>
        <taxon>metagenomes</taxon>
        <taxon>ecological metagenomes</taxon>
    </lineage>
</organism>
<sequence>MENTSTETPINLTGKWRNLALLSIAELLAMSLWFSASAVIPQLTAEWNLTSGQQSWMTMSVQVGFVVGALISGLLNLADRIANRYLFAMSAILGALCTAAVPLLNPGATATLILRFFTGATLAGVYPPAMKLVATWCKEDRGLGIGMLVGAITVGSASPHLLNGLAVFGEGGMPPWRYVLMATSAMAVVASLIVVLAVRPGPYFSQSAPFDWKFIGRALSDRPTRLANFGYLGHMWELYAMWAWAPFLLMASYKAAGWSTQSARLAGFAVIAIGGVGSYLAGVLADRMGRTRITSSSLVLSGACALTAGLFFNSPGLLTVVCLVWGFAIVADSAQFSTAVTELTDPRYVGTALTVQTSMGFLLTLFTIRLIPPLVAWVGWEYVFIVLAIGPVFGV</sequence>
<accession>A0A382BW66</accession>
<dbReference type="InterPro" id="IPR011701">
    <property type="entry name" value="MFS"/>
</dbReference>
<proteinExistence type="predicted"/>
<dbReference type="PANTHER" id="PTHR23521:SF3">
    <property type="entry name" value="MFS TRANSPORTER"/>
    <property type="match status" value="1"/>
</dbReference>
<evidence type="ECO:0000259" key="2">
    <source>
        <dbReference type="PROSITE" id="PS50850"/>
    </source>
</evidence>
<dbReference type="PANTHER" id="PTHR23521">
    <property type="entry name" value="TRANSPORTER MFS SUPERFAMILY"/>
    <property type="match status" value="1"/>
</dbReference>
<feature type="transmembrane region" description="Helical" evidence="1">
    <location>
        <begin position="19"/>
        <end position="40"/>
    </location>
</feature>
<reference evidence="3" key="1">
    <citation type="submission" date="2018-05" db="EMBL/GenBank/DDBJ databases">
        <authorList>
            <person name="Lanie J.A."/>
            <person name="Ng W.-L."/>
            <person name="Kazmierczak K.M."/>
            <person name="Andrzejewski T.M."/>
            <person name="Davidsen T.M."/>
            <person name="Wayne K.J."/>
            <person name="Tettelin H."/>
            <person name="Glass J.I."/>
            <person name="Rusch D."/>
            <person name="Podicherti R."/>
            <person name="Tsui H.-C.T."/>
            <person name="Winkler M.E."/>
        </authorList>
    </citation>
    <scope>NUCLEOTIDE SEQUENCE</scope>
</reference>
<keyword evidence="1" id="KW-1133">Transmembrane helix</keyword>
<dbReference type="AlphaFoldDB" id="A0A382BW66"/>